<dbReference type="EMBL" id="JACHHZ010000004">
    <property type="protein sequence ID" value="MBB6095034.1"/>
    <property type="molecule type" value="Genomic_DNA"/>
</dbReference>
<dbReference type="Pfam" id="PF12651">
    <property type="entry name" value="RHH_3"/>
    <property type="match status" value="1"/>
</dbReference>
<organism evidence="2 3">
    <name type="scientific">Povalibacter uvarum</name>
    <dbReference type="NCBI Taxonomy" id="732238"/>
    <lineage>
        <taxon>Bacteria</taxon>
        <taxon>Pseudomonadati</taxon>
        <taxon>Pseudomonadota</taxon>
        <taxon>Gammaproteobacteria</taxon>
        <taxon>Steroidobacterales</taxon>
        <taxon>Steroidobacteraceae</taxon>
        <taxon>Povalibacter</taxon>
    </lineage>
</organism>
<evidence type="ECO:0000313" key="3">
    <source>
        <dbReference type="Proteomes" id="UP000588068"/>
    </source>
</evidence>
<sequence length="65" mass="7454">MSEQSGRTGRQLGLYVPVETAEKLKALSAQTDIPQSRLLRQALQLLFEKYADAFRQKPGRSRKQY</sequence>
<dbReference type="RefSeq" id="WP_184334400.1">
    <property type="nucleotide sequence ID" value="NZ_JACHHZ010000004.1"/>
</dbReference>
<evidence type="ECO:0000313" key="2">
    <source>
        <dbReference type="EMBL" id="MBB6095034.1"/>
    </source>
</evidence>
<dbReference type="InterPro" id="IPR038733">
    <property type="entry name" value="Predicted_DNA_bind_prot_RHH"/>
</dbReference>
<dbReference type="Proteomes" id="UP000588068">
    <property type="component" value="Unassembled WGS sequence"/>
</dbReference>
<accession>A0A841HQX3</accession>
<keyword evidence="2" id="KW-0238">DNA-binding</keyword>
<proteinExistence type="predicted"/>
<keyword evidence="3" id="KW-1185">Reference proteome</keyword>
<reference evidence="2 3" key="1">
    <citation type="submission" date="2020-08" db="EMBL/GenBank/DDBJ databases">
        <title>Genomic Encyclopedia of Type Strains, Phase IV (KMG-IV): sequencing the most valuable type-strain genomes for metagenomic binning, comparative biology and taxonomic classification.</title>
        <authorList>
            <person name="Goeker M."/>
        </authorList>
    </citation>
    <scope>NUCLEOTIDE SEQUENCE [LARGE SCALE GENOMIC DNA]</scope>
    <source>
        <strain evidence="2 3">DSM 26723</strain>
    </source>
</reference>
<evidence type="ECO:0000259" key="1">
    <source>
        <dbReference type="Pfam" id="PF12651"/>
    </source>
</evidence>
<gene>
    <name evidence="2" type="ORF">HNQ60_003921</name>
</gene>
<feature type="domain" description="Predicted DNA-binding protein ribbon-helix-helix" evidence="1">
    <location>
        <begin position="13"/>
        <end position="50"/>
    </location>
</feature>
<comment type="caution">
    <text evidence="2">The sequence shown here is derived from an EMBL/GenBank/DDBJ whole genome shotgun (WGS) entry which is preliminary data.</text>
</comment>
<protein>
    <submittedName>
        <fullName evidence="2">Putative DNA-binding protein</fullName>
    </submittedName>
</protein>
<dbReference type="GO" id="GO:0003677">
    <property type="term" value="F:DNA binding"/>
    <property type="evidence" value="ECO:0007669"/>
    <property type="project" value="UniProtKB-KW"/>
</dbReference>
<name>A0A841HQX3_9GAMM</name>
<dbReference type="AlphaFoldDB" id="A0A841HQX3"/>